<reference evidence="2 3" key="1">
    <citation type="submission" date="2014-07" db="EMBL/GenBank/DDBJ databases">
        <title>Genome of Chryseobacterium soli DSM 19298.</title>
        <authorList>
            <person name="Stropko S.J."/>
            <person name="Pipes S.E."/>
            <person name="Newman J."/>
        </authorList>
    </citation>
    <scope>NUCLEOTIDE SEQUENCE [LARGE SCALE GENOMIC DNA]</scope>
    <source>
        <strain evidence="2 3">DSM 19298</strain>
    </source>
</reference>
<dbReference type="Pfam" id="PF14060">
    <property type="entry name" value="DUF4252"/>
    <property type="match status" value="1"/>
</dbReference>
<dbReference type="Proteomes" id="UP000028705">
    <property type="component" value="Unassembled WGS sequence"/>
</dbReference>
<dbReference type="RefSeq" id="WP_034715447.1">
    <property type="nucleotide sequence ID" value="NZ_JPRH01000015.1"/>
</dbReference>
<keyword evidence="3" id="KW-1185">Reference proteome</keyword>
<comment type="caution">
    <text evidence="2">The sequence shown here is derived from an EMBL/GenBank/DDBJ whole genome shotgun (WGS) entry which is preliminary data.</text>
</comment>
<dbReference type="InterPro" id="IPR021255">
    <property type="entry name" value="DUF2807"/>
</dbReference>
<feature type="domain" description="Putative auto-transporter adhesin head GIN" evidence="1">
    <location>
        <begin position="206"/>
        <end position="409"/>
    </location>
</feature>
<accession>A0A085ZZQ8</accession>
<gene>
    <name evidence="2" type="ORF">IW15_21980</name>
</gene>
<dbReference type="Pfam" id="PF10988">
    <property type="entry name" value="DUF2807"/>
    <property type="match status" value="1"/>
</dbReference>
<proteinExistence type="predicted"/>
<dbReference type="Gene3D" id="2.160.20.120">
    <property type="match status" value="1"/>
</dbReference>
<dbReference type="InterPro" id="IPR025348">
    <property type="entry name" value="DUF4252"/>
</dbReference>
<sequence length="427" mass="46056">MKKIFIIFAFAFSHFFNVYGQEDKFDKLFEKYQQVEGVTSIKIAKPMFGMLSSLNIDDSQLDQIKPLLSKIKGLRILITENPENINTKDGKRVQVNLSQINKDISNYLNTLNYSEIMTVNSSGSKIKFLSSEAKDGVLDDVLLSIDSGTGGNVLVMLDGRLSMDDLNKIINSSETKISSVTHTTRSSMTSESNSSYLSGEARNVGEFQGIQVSTGVNVVYKQESPASIKVIADADKLQYIVTKVEDGILKVYVDNKGVKNLRFKNLNVNVSSPRMGSIKTSSGATFSTVNSVREENLDVEASSGSVLKGKFMVSNVTNISATSGSNVKADITTRDIIIKASSGSDTVIEGQANFGVIDISSGAVCKAENLKLDDLEAESTSGGSLTVNVRNTLKVRASSGGLVKYKGNPEIDAKISKTSGGTLKPIN</sequence>
<dbReference type="eggNOG" id="ENOG5032TM4">
    <property type="taxonomic scope" value="Bacteria"/>
</dbReference>
<dbReference type="OrthoDB" id="1237646at2"/>
<name>A0A085ZZQ8_9FLAO</name>
<evidence type="ECO:0000313" key="2">
    <source>
        <dbReference type="EMBL" id="KFF09922.1"/>
    </source>
</evidence>
<dbReference type="AlphaFoldDB" id="A0A085ZZQ8"/>
<evidence type="ECO:0000313" key="3">
    <source>
        <dbReference type="Proteomes" id="UP000028705"/>
    </source>
</evidence>
<organism evidence="2 3">
    <name type="scientific">Chryseobacterium soli</name>
    <dbReference type="NCBI Taxonomy" id="445961"/>
    <lineage>
        <taxon>Bacteria</taxon>
        <taxon>Pseudomonadati</taxon>
        <taxon>Bacteroidota</taxon>
        <taxon>Flavobacteriia</taxon>
        <taxon>Flavobacteriales</taxon>
        <taxon>Weeksellaceae</taxon>
        <taxon>Chryseobacterium group</taxon>
        <taxon>Chryseobacterium</taxon>
    </lineage>
</organism>
<evidence type="ECO:0000259" key="1">
    <source>
        <dbReference type="Pfam" id="PF10988"/>
    </source>
</evidence>
<dbReference type="STRING" id="445961.IW15_21980"/>
<dbReference type="EMBL" id="JPRH01000015">
    <property type="protein sequence ID" value="KFF09922.1"/>
    <property type="molecule type" value="Genomic_DNA"/>
</dbReference>
<protein>
    <recommendedName>
        <fullName evidence="1">Putative auto-transporter adhesin head GIN domain-containing protein</fullName>
    </recommendedName>
</protein>